<dbReference type="InterPro" id="IPR009734">
    <property type="entry name" value="Myoviridae_GpU"/>
</dbReference>
<evidence type="ECO:0000313" key="2">
    <source>
        <dbReference type="Proteomes" id="UP000091820"/>
    </source>
</evidence>
<dbReference type="AlphaFoldDB" id="A0A1A9WZ34"/>
<dbReference type="STRING" id="37001.A0A1A9WZ34"/>
<accession>A0A1A9WZ34</accession>
<protein>
    <recommendedName>
        <fullName evidence="3">Phage tail protein</fullName>
    </recommendedName>
</protein>
<name>A0A1A9WZ34_9MUSC</name>
<sequence>MVYGMFVFELKTLPYQQLRHSLNWRHVKNDRINRSAKWQYIGAGETQLNLDGVLYPEITGGDVSLAALATQAYTGRPWPLISGAGQIYGMYVLTGLQATHTAFDRYGKAKKIEFAISFQRCDEDLHERLQASAVGDLLSGLKDKAASASQALSGLF</sequence>
<proteinExistence type="predicted"/>
<dbReference type="InterPro" id="IPR016912">
    <property type="entry name" value="Phage_P2_GpU"/>
</dbReference>
<evidence type="ECO:0000313" key="1">
    <source>
        <dbReference type="EnsemblMetazoa" id="GBRI037907-PA"/>
    </source>
</evidence>
<evidence type="ECO:0008006" key="3">
    <source>
        <dbReference type="Google" id="ProtNLM"/>
    </source>
</evidence>
<dbReference type="EnsemblMetazoa" id="GBRI037907-RA">
    <property type="protein sequence ID" value="GBRI037907-PA"/>
    <property type="gene ID" value="GBRI037907"/>
</dbReference>
<dbReference type="PIRSF" id="PIRSF029208">
    <property type="entry name" value="Phage_tail_GPU"/>
    <property type="match status" value="1"/>
</dbReference>
<dbReference type="Proteomes" id="UP000091820">
    <property type="component" value="Unassembled WGS sequence"/>
</dbReference>
<dbReference type="VEuPathDB" id="VectorBase:GBRI037907"/>
<dbReference type="Pfam" id="PF06995">
    <property type="entry name" value="Phage_P2_GpU"/>
    <property type="match status" value="1"/>
</dbReference>
<reference evidence="2" key="1">
    <citation type="submission" date="2014-03" db="EMBL/GenBank/DDBJ databases">
        <authorList>
            <person name="Aksoy S."/>
            <person name="Warren W."/>
            <person name="Wilson R.K."/>
        </authorList>
    </citation>
    <scope>NUCLEOTIDE SEQUENCE [LARGE SCALE GENOMIC DNA]</scope>
    <source>
        <strain evidence="2">IAEA</strain>
    </source>
</reference>
<reference evidence="1" key="2">
    <citation type="submission" date="2020-05" db="UniProtKB">
        <authorList>
            <consortium name="EnsemblMetazoa"/>
        </authorList>
    </citation>
    <scope>IDENTIFICATION</scope>
    <source>
        <strain evidence="1">IAEA</strain>
    </source>
</reference>
<keyword evidence="2" id="KW-1185">Reference proteome</keyword>
<organism evidence="1 2">
    <name type="scientific">Glossina brevipalpis</name>
    <dbReference type="NCBI Taxonomy" id="37001"/>
    <lineage>
        <taxon>Eukaryota</taxon>
        <taxon>Metazoa</taxon>
        <taxon>Ecdysozoa</taxon>
        <taxon>Arthropoda</taxon>
        <taxon>Hexapoda</taxon>
        <taxon>Insecta</taxon>
        <taxon>Pterygota</taxon>
        <taxon>Neoptera</taxon>
        <taxon>Endopterygota</taxon>
        <taxon>Diptera</taxon>
        <taxon>Brachycera</taxon>
        <taxon>Muscomorpha</taxon>
        <taxon>Hippoboscoidea</taxon>
        <taxon>Glossinidae</taxon>
        <taxon>Glossina</taxon>
    </lineage>
</organism>